<protein>
    <recommendedName>
        <fullName evidence="3 7">Prolyl endopeptidase</fullName>
        <ecNumber evidence="7">3.4.21.-</ecNumber>
    </recommendedName>
</protein>
<dbReference type="SUPFAM" id="SSF53474">
    <property type="entry name" value="alpha/beta-Hydrolases"/>
    <property type="match status" value="1"/>
</dbReference>
<dbReference type="OrthoDB" id="248387at2759"/>
<evidence type="ECO:0000313" key="10">
    <source>
        <dbReference type="EMBL" id="CAB3386364.1"/>
    </source>
</evidence>
<dbReference type="PANTHER" id="PTHR42881:SF2">
    <property type="entry name" value="PROLYL ENDOPEPTIDASE"/>
    <property type="match status" value="1"/>
</dbReference>
<dbReference type="GO" id="GO:0004252">
    <property type="term" value="F:serine-type endopeptidase activity"/>
    <property type="evidence" value="ECO:0007669"/>
    <property type="project" value="UniProtKB-UniRule"/>
</dbReference>
<evidence type="ECO:0000256" key="6">
    <source>
        <dbReference type="ARBA" id="ARBA00022825"/>
    </source>
</evidence>
<dbReference type="PROSITE" id="PS00708">
    <property type="entry name" value="PRO_ENDOPEP_SER"/>
    <property type="match status" value="1"/>
</dbReference>
<sequence length="743" mass="83876">MRRMQTLLHKFGRECAGGPRRSVASMAFNYPVAKRDESVVDDYHGTKISDCYRWLENPDSPECKEFVEQQNAITKPYLENFNAREEIKSRLTQLWNFPKYLCSSRHGDRYYFFKNSGLQNQSVLYVQDDLHGKADVFFDPNELSEDGTVALTKTEFSEDGKTMCYSLSKSGSDWITIHFRDTQTGRDYPEVLEKVKFSSMTWSHDNKGIYYAMYPEQQGKADGSETDSNEHQKLYYHRLNTPQSEDVLVVEFPDQPRFRIGADVSHCGNYLIILPQKDCKDNMVYFAEIGSLPDGPQGLLPLTQIVHKLESDYEYVTNVGSKCIFRTNKDAPNYRLVSIDLENPSMDQWKTLVAEHPKDVLDWAILSNVDKLVVCYIHDVKSLLQIRDLATGNLITQLPLDVGTVTGVSGHKKHPELFFQFSSFLTPGVIYMCDLSKPVIEPVPYRVVEVKDFNPALYETEQVFYSSKDGTKVPMFIVRKKDFKKDGNSPCLLYGYGGFNVSLQPAFSVMRLVFIQHFNGVLAIANIRGGGEYGESWHNAGRLFNKQNGLDDFQAAAEYLISEGYTSSARLAIQGGSNGGLLVAACINQRPQLFGAAIAQVGVLDMLRFHKFTIGFAWVSDYGSSDDPEHFRNLLAISPLHNVKVPDEDAPRNALERPGARQYPATLLLTADHDDRVVPLHSLKFTAQLHHTLRDHPAQTNPLLIRVETKAGHGGGKPTAKQIEEHTDILSFIGRSLNIPCVF</sequence>
<dbReference type="EC" id="3.4.21.-" evidence="7"/>
<dbReference type="PRINTS" id="PR00862">
    <property type="entry name" value="PROLIGOPTASE"/>
</dbReference>
<dbReference type="Gene3D" id="3.40.50.1820">
    <property type="entry name" value="alpha/beta hydrolase"/>
    <property type="match status" value="1"/>
</dbReference>
<dbReference type="Pfam" id="PF02897">
    <property type="entry name" value="Peptidase_S9_N"/>
    <property type="match status" value="1"/>
</dbReference>
<evidence type="ECO:0000259" key="9">
    <source>
        <dbReference type="Pfam" id="PF02897"/>
    </source>
</evidence>
<evidence type="ECO:0000256" key="3">
    <source>
        <dbReference type="ARBA" id="ARBA00016310"/>
    </source>
</evidence>
<keyword evidence="5 7" id="KW-0378">Hydrolase</keyword>
<dbReference type="AlphaFoldDB" id="A0A8S1DV53"/>
<dbReference type="InterPro" id="IPR002470">
    <property type="entry name" value="Peptidase_S9A"/>
</dbReference>
<dbReference type="SUPFAM" id="SSF50993">
    <property type="entry name" value="Peptidase/esterase 'gauge' domain"/>
    <property type="match status" value="1"/>
</dbReference>
<dbReference type="InterPro" id="IPR002471">
    <property type="entry name" value="Pept_S9_AS"/>
</dbReference>
<dbReference type="FunFam" id="3.40.50.1820:FF:000005">
    <property type="entry name" value="Prolyl endopeptidase"/>
    <property type="match status" value="1"/>
</dbReference>
<gene>
    <name evidence="10" type="ORF">CLODIP_2_CD02720</name>
</gene>
<accession>A0A8S1DV53</accession>
<name>A0A8S1DV53_9INSE</name>
<comment type="caution">
    <text evidence="10">The sequence shown here is derived from an EMBL/GenBank/DDBJ whole genome shotgun (WGS) entry which is preliminary data.</text>
</comment>
<dbReference type="GO" id="GO:0070012">
    <property type="term" value="F:oligopeptidase activity"/>
    <property type="evidence" value="ECO:0007669"/>
    <property type="project" value="TreeGrafter"/>
</dbReference>
<organism evidence="10 11">
    <name type="scientific">Cloeon dipterum</name>
    <dbReference type="NCBI Taxonomy" id="197152"/>
    <lineage>
        <taxon>Eukaryota</taxon>
        <taxon>Metazoa</taxon>
        <taxon>Ecdysozoa</taxon>
        <taxon>Arthropoda</taxon>
        <taxon>Hexapoda</taxon>
        <taxon>Insecta</taxon>
        <taxon>Pterygota</taxon>
        <taxon>Palaeoptera</taxon>
        <taxon>Ephemeroptera</taxon>
        <taxon>Pisciforma</taxon>
        <taxon>Baetidae</taxon>
        <taxon>Cloeon</taxon>
    </lineage>
</organism>
<dbReference type="EMBL" id="CADEPI010000477">
    <property type="protein sequence ID" value="CAB3386364.1"/>
    <property type="molecule type" value="Genomic_DNA"/>
</dbReference>
<feature type="domain" description="Peptidase S9 prolyl oligopeptidase catalytic" evidence="8">
    <location>
        <begin position="507"/>
        <end position="738"/>
    </location>
</feature>
<feature type="domain" description="Peptidase S9A N-terminal" evidence="9">
    <location>
        <begin position="31"/>
        <end position="442"/>
    </location>
</feature>
<dbReference type="InterPro" id="IPR001375">
    <property type="entry name" value="Peptidase_S9_cat"/>
</dbReference>
<dbReference type="FunFam" id="2.130.10.120:FF:000001">
    <property type="entry name" value="Prolyl endopeptidase"/>
    <property type="match status" value="1"/>
</dbReference>
<dbReference type="GO" id="GO:0005829">
    <property type="term" value="C:cytosol"/>
    <property type="evidence" value="ECO:0007669"/>
    <property type="project" value="TreeGrafter"/>
</dbReference>
<evidence type="ECO:0000259" key="8">
    <source>
        <dbReference type="Pfam" id="PF00326"/>
    </source>
</evidence>
<comment type="catalytic activity">
    <reaction evidence="1">
        <text>Hydrolysis of Pro-|-Xaa &gt;&gt; Ala-|-Xaa in oligopeptides.</text>
        <dbReference type="EC" id="3.4.21.26"/>
    </reaction>
</comment>
<dbReference type="Pfam" id="PF00326">
    <property type="entry name" value="Peptidase_S9"/>
    <property type="match status" value="1"/>
</dbReference>
<keyword evidence="11" id="KW-1185">Reference proteome</keyword>
<keyword evidence="4 7" id="KW-0645">Protease</keyword>
<keyword evidence="6 7" id="KW-0720">Serine protease</keyword>
<dbReference type="GO" id="GO:0006508">
    <property type="term" value="P:proteolysis"/>
    <property type="evidence" value="ECO:0007669"/>
    <property type="project" value="UniProtKB-KW"/>
</dbReference>
<evidence type="ECO:0000256" key="1">
    <source>
        <dbReference type="ARBA" id="ARBA00001070"/>
    </source>
</evidence>
<proteinExistence type="inferred from homology"/>
<reference evidence="10 11" key="1">
    <citation type="submission" date="2020-04" db="EMBL/GenBank/DDBJ databases">
        <authorList>
            <person name="Alioto T."/>
            <person name="Alioto T."/>
            <person name="Gomez Garrido J."/>
        </authorList>
    </citation>
    <scope>NUCLEOTIDE SEQUENCE [LARGE SCALE GENOMIC DNA]</scope>
</reference>
<evidence type="ECO:0000256" key="2">
    <source>
        <dbReference type="ARBA" id="ARBA00005228"/>
    </source>
</evidence>
<dbReference type="PANTHER" id="PTHR42881">
    <property type="entry name" value="PROLYL ENDOPEPTIDASE"/>
    <property type="match status" value="1"/>
</dbReference>
<dbReference type="InterPro" id="IPR051167">
    <property type="entry name" value="Prolyl_oligopep/macrocyclase"/>
</dbReference>
<evidence type="ECO:0000256" key="4">
    <source>
        <dbReference type="ARBA" id="ARBA00022670"/>
    </source>
</evidence>
<dbReference type="InterPro" id="IPR029058">
    <property type="entry name" value="AB_hydrolase_fold"/>
</dbReference>
<evidence type="ECO:0000256" key="5">
    <source>
        <dbReference type="ARBA" id="ARBA00022801"/>
    </source>
</evidence>
<evidence type="ECO:0000256" key="7">
    <source>
        <dbReference type="RuleBase" id="RU368024"/>
    </source>
</evidence>
<comment type="similarity">
    <text evidence="2 7">Belongs to the peptidase S9A family.</text>
</comment>
<dbReference type="Gene3D" id="2.130.10.120">
    <property type="entry name" value="Prolyl oligopeptidase, N-terminal domain"/>
    <property type="match status" value="1"/>
</dbReference>
<dbReference type="InterPro" id="IPR023302">
    <property type="entry name" value="Pept_S9A_N"/>
</dbReference>
<evidence type="ECO:0000313" key="11">
    <source>
        <dbReference type="Proteomes" id="UP000494165"/>
    </source>
</evidence>
<dbReference type="Proteomes" id="UP000494165">
    <property type="component" value="Unassembled WGS sequence"/>
</dbReference>